<sequence length="117" mass="12972">MKFTLISPLFLSLTQACLVYQAFQNAGTRDLSATLVDNGQKVCWFDGSGPDAGGAYRFTCIAANFAAIVYDNGARVTYANPWGNFEFRASIGGHGGTIEYYAYEYGCTLRQIYLWYN</sequence>
<keyword evidence="1" id="KW-0732">Signal</keyword>
<reference evidence="2" key="1">
    <citation type="journal article" date="2020" name="Stud. Mycol.">
        <title>101 Dothideomycetes genomes: a test case for predicting lifestyles and emergence of pathogens.</title>
        <authorList>
            <person name="Haridas S."/>
            <person name="Albert R."/>
            <person name="Binder M."/>
            <person name="Bloem J."/>
            <person name="Labutti K."/>
            <person name="Salamov A."/>
            <person name="Andreopoulos B."/>
            <person name="Baker S."/>
            <person name="Barry K."/>
            <person name="Bills G."/>
            <person name="Bluhm B."/>
            <person name="Cannon C."/>
            <person name="Castanera R."/>
            <person name="Culley D."/>
            <person name="Daum C."/>
            <person name="Ezra D."/>
            <person name="Gonzalez J."/>
            <person name="Henrissat B."/>
            <person name="Kuo A."/>
            <person name="Liang C."/>
            <person name="Lipzen A."/>
            <person name="Lutzoni F."/>
            <person name="Magnuson J."/>
            <person name="Mondo S."/>
            <person name="Nolan M."/>
            <person name="Ohm R."/>
            <person name="Pangilinan J."/>
            <person name="Park H.-J."/>
            <person name="Ramirez L."/>
            <person name="Alfaro M."/>
            <person name="Sun H."/>
            <person name="Tritt A."/>
            <person name="Yoshinaga Y."/>
            <person name="Zwiers L.-H."/>
            <person name="Turgeon B."/>
            <person name="Goodwin S."/>
            <person name="Spatafora J."/>
            <person name="Crous P."/>
            <person name="Grigoriev I."/>
        </authorList>
    </citation>
    <scope>NUCLEOTIDE SEQUENCE</scope>
    <source>
        <strain evidence="2">CBS 122368</strain>
    </source>
</reference>
<feature type="chain" id="PRO_5025492938" evidence="1">
    <location>
        <begin position="17"/>
        <end position="117"/>
    </location>
</feature>
<gene>
    <name evidence="2" type="ORF">BU26DRAFT_562169</name>
</gene>
<dbReference type="RefSeq" id="XP_033687432.1">
    <property type="nucleotide sequence ID" value="XM_033832998.1"/>
</dbReference>
<dbReference type="PROSITE" id="PS51257">
    <property type="entry name" value="PROKAR_LIPOPROTEIN"/>
    <property type="match status" value="1"/>
</dbReference>
<dbReference type="Proteomes" id="UP000800094">
    <property type="component" value="Unassembled WGS sequence"/>
</dbReference>
<dbReference type="AlphaFoldDB" id="A0A6A6IQS8"/>
<dbReference type="GeneID" id="54586328"/>
<accession>A0A6A6IQS8</accession>
<evidence type="ECO:0000313" key="3">
    <source>
        <dbReference type="Proteomes" id="UP000800094"/>
    </source>
</evidence>
<proteinExistence type="predicted"/>
<keyword evidence="3" id="KW-1185">Reference proteome</keyword>
<dbReference type="OrthoDB" id="4791856at2759"/>
<evidence type="ECO:0000313" key="2">
    <source>
        <dbReference type="EMBL" id="KAF2252428.1"/>
    </source>
</evidence>
<name>A0A6A6IQS8_9PLEO</name>
<dbReference type="EMBL" id="ML987192">
    <property type="protein sequence ID" value="KAF2252428.1"/>
    <property type="molecule type" value="Genomic_DNA"/>
</dbReference>
<evidence type="ECO:0000256" key="1">
    <source>
        <dbReference type="SAM" id="SignalP"/>
    </source>
</evidence>
<feature type="signal peptide" evidence="1">
    <location>
        <begin position="1"/>
        <end position="16"/>
    </location>
</feature>
<organism evidence="2 3">
    <name type="scientific">Trematosphaeria pertusa</name>
    <dbReference type="NCBI Taxonomy" id="390896"/>
    <lineage>
        <taxon>Eukaryota</taxon>
        <taxon>Fungi</taxon>
        <taxon>Dikarya</taxon>
        <taxon>Ascomycota</taxon>
        <taxon>Pezizomycotina</taxon>
        <taxon>Dothideomycetes</taxon>
        <taxon>Pleosporomycetidae</taxon>
        <taxon>Pleosporales</taxon>
        <taxon>Massarineae</taxon>
        <taxon>Trematosphaeriaceae</taxon>
        <taxon>Trematosphaeria</taxon>
    </lineage>
</organism>
<protein>
    <submittedName>
        <fullName evidence="2">Uncharacterized protein</fullName>
    </submittedName>
</protein>